<dbReference type="Gene3D" id="1.20.144.10">
    <property type="entry name" value="Phosphatidic acid phosphatase type 2/haloperoxidase"/>
    <property type="match status" value="2"/>
</dbReference>
<feature type="transmembrane region" description="Helical" evidence="1">
    <location>
        <begin position="12"/>
        <end position="30"/>
    </location>
</feature>
<feature type="domain" description="Phosphatidic acid phosphatase type 2/haloperoxidase" evidence="2">
    <location>
        <begin position="87"/>
        <end position="201"/>
    </location>
</feature>
<dbReference type="EMBL" id="LCZJ02000016">
    <property type="protein sequence ID" value="KTD88002.1"/>
    <property type="molecule type" value="Genomic_DNA"/>
</dbReference>
<keyword evidence="1" id="KW-1133">Transmembrane helix</keyword>
<dbReference type="InterPro" id="IPR036938">
    <property type="entry name" value="PAP2/HPO_sf"/>
</dbReference>
<keyword evidence="4" id="KW-1185">Reference proteome</keyword>
<dbReference type="Proteomes" id="UP000054709">
    <property type="component" value="Unassembled WGS sequence"/>
</dbReference>
<dbReference type="InterPro" id="IPR000326">
    <property type="entry name" value="PAP2/HPO"/>
</dbReference>
<dbReference type="SUPFAM" id="SSF48317">
    <property type="entry name" value="Acid phosphatase/Vanadium-dependent haloperoxidase"/>
    <property type="match status" value="1"/>
</dbReference>
<feature type="transmembrane region" description="Helical" evidence="1">
    <location>
        <begin position="186"/>
        <end position="207"/>
    </location>
</feature>
<feature type="transmembrane region" description="Helical" evidence="1">
    <location>
        <begin position="59"/>
        <end position="82"/>
    </location>
</feature>
<dbReference type="PANTHER" id="PTHR14969:SF13">
    <property type="entry name" value="AT30094P"/>
    <property type="match status" value="1"/>
</dbReference>
<proteinExistence type="predicted"/>
<protein>
    <submittedName>
        <fullName evidence="3">Phospholipid phosphatase</fullName>
    </submittedName>
</protein>
<feature type="transmembrane region" description="Helical" evidence="1">
    <location>
        <begin position="160"/>
        <end position="180"/>
    </location>
</feature>
<organism evidence="3 4">
    <name type="scientific">Paenibacillus etheri</name>
    <dbReference type="NCBI Taxonomy" id="1306852"/>
    <lineage>
        <taxon>Bacteria</taxon>
        <taxon>Bacillati</taxon>
        <taxon>Bacillota</taxon>
        <taxon>Bacilli</taxon>
        <taxon>Bacillales</taxon>
        <taxon>Paenibacillaceae</taxon>
        <taxon>Paenibacillus</taxon>
    </lineage>
</organism>
<keyword evidence="1" id="KW-0472">Membrane</keyword>
<comment type="caution">
    <text evidence="3">The sequence shown here is derived from an EMBL/GenBank/DDBJ whole genome shotgun (WGS) entry which is preliminary data.</text>
</comment>
<evidence type="ECO:0000313" key="4">
    <source>
        <dbReference type="Proteomes" id="UP000054709"/>
    </source>
</evidence>
<sequence>MLYYQNWSRGFRHFIGFAACFVVIAILVHMNKVSSFDNYTIHLVQSAESLGLTTFAKGLSLIGSSKVAIGISVSTMALLYFLMKHRLELILFLWVGLGSQLLNTLMKLWFQRERPNFHRIVQEIGYSFPSGHSMAAFSLYGVIAYLLWRHLPRRSERILLILVAVFMTVGIGWSRIYLGVHYPSDVIGGFAASGAWLMLSIGLFEAYKKRISS</sequence>
<evidence type="ECO:0000256" key="1">
    <source>
        <dbReference type="SAM" id="Phobius"/>
    </source>
</evidence>
<gene>
    <name evidence="3" type="ORF">UQ64_07785</name>
</gene>
<accession>A0A0W1B359</accession>
<evidence type="ECO:0000259" key="2">
    <source>
        <dbReference type="SMART" id="SM00014"/>
    </source>
</evidence>
<feature type="transmembrane region" description="Helical" evidence="1">
    <location>
        <begin position="89"/>
        <end position="110"/>
    </location>
</feature>
<name>A0A0W1B359_9BACL</name>
<feature type="transmembrane region" description="Helical" evidence="1">
    <location>
        <begin position="130"/>
        <end position="148"/>
    </location>
</feature>
<dbReference type="PANTHER" id="PTHR14969">
    <property type="entry name" value="SPHINGOSINE-1-PHOSPHATE PHOSPHOHYDROLASE"/>
    <property type="match status" value="1"/>
</dbReference>
<dbReference type="RefSeq" id="WP_060622308.1">
    <property type="nucleotide sequence ID" value="NZ_LCZJ02000016.1"/>
</dbReference>
<dbReference type="SMART" id="SM00014">
    <property type="entry name" value="acidPPc"/>
    <property type="match status" value="1"/>
</dbReference>
<evidence type="ECO:0000313" key="3">
    <source>
        <dbReference type="EMBL" id="KTD88002.1"/>
    </source>
</evidence>
<dbReference type="Pfam" id="PF01569">
    <property type="entry name" value="PAP2"/>
    <property type="match status" value="1"/>
</dbReference>
<keyword evidence="1" id="KW-0812">Transmembrane</keyword>
<dbReference type="OrthoDB" id="9789113at2"/>
<dbReference type="CDD" id="cd03392">
    <property type="entry name" value="PAP2_like_2"/>
    <property type="match status" value="1"/>
</dbReference>
<reference evidence="3 4" key="1">
    <citation type="journal article" date="2015" name="Int. Biodeterior. Biodegradation">
        <title>Physiological and genetic screening methods for the isolation of methyl tert-butyl ether-degrading bacteria for bioremediation purposes.</title>
        <authorList>
            <person name="Guisado I.M."/>
            <person name="Purswani J."/>
            <person name="Gonzalez Lopez J."/>
            <person name="Pozo C."/>
        </authorList>
    </citation>
    <scope>NUCLEOTIDE SEQUENCE [LARGE SCALE GENOMIC DNA]</scope>
    <source>
        <strain evidence="3 4">SH7</strain>
    </source>
</reference>
<dbReference type="AlphaFoldDB" id="A0A0W1B359"/>